<dbReference type="EMBL" id="BARS01044860">
    <property type="protein sequence ID" value="GAG40414.1"/>
    <property type="molecule type" value="Genomic_DNA"/>
</dbReference>
<comment type="caution">
    <text evidence="1">The sequence shown here is derived from an EMBL/GenBank/DDBJ whole genome shotgun (WGS) entry which is preliminary data.</text>
</comment>
<organism evidence="1">
    <name type="scientific">marine sediment metagenome</name>
    <dbReference type="NCBI Taxonomy" id="412755"/>
    <lineage>
        <taxon>unclassified sequences</taxon>
        <taxon>metagenomes</taxon>
        <taxon>ecological metagenomes</taxon>
    </lineage>
</organism>
<gene>
    <name evidence="1" type="ORF">S01H1_67704</name>
</gene>
<name>X0XB50_9ZZZZ</name>
<accession>X0XB50</accession>
<evidence type="ECO:0000313" key="1">
    <source>
        <dbReference type="EMBL" id="GAG40414.1"/>
    </source>
</evidence>
<dbReference type="AlphaFoldDB" id="X0XB50"/>
<feature type="non-terminal residue" evidence="1">
    <location>
        <position position="79"/>
    </location>
</feature>
<sequence>MVIVTPGDKEFYIDGYMKENLDHVKDAVLNKINMYCQLIDGRTGGGKSTLAVQMASYLTDGKLSVDDVCFNTEQFLTRL</sequence>
<protein>
    <submittedName>
        <fullName evidence="1">Uncharacterized protein</fullName>
    </submittedName>
</protein>
<reference evidence="1" key="1">
    <citation type="journal article" date="2014" name="Front. Microbiol.">
        <title>High frequency of phylogenetically diverse reductive dehalogenase-homologous genes in deep subseafloor sedimentary metagenomes.</title>
        <authorList>
            <person name="Kawai M."/>
            <person name="Futagami T."/>
            <person name="Toyoda A."/>
            <person name="Takaki Y."/>
            <person name="Nishi S."/>
            <person name="Hori S."/>
            <person name="Arai W."/>
            <person name="Tsubouchi T."/>
            <person name="Morono Y."/>
            <person name="Uchiyama I."/>
            <person name="Ito T."/>
            <person name="Fujiyama A."/>
            <person name="Inagaki F."/>
            <person name="Takami H."/>
        </authorList>
    </citation>
    <scope>NUCLEOTIDE SEQUENCE</scope>
    <source>
        <strain evidence="1">Expedition CK06-06</strain>
    </source>
</reference>
<proteinExistence type="predicted"/>